<evidence type="ECO:0000313" key="2">
    <source>
        <dbReference type="EMBL" id="CAB9511940.1"/>
    </source>
</evidence>
<organism evidence="2 3">
    <name type="scientific">Seminavis robusta</name>
    <dbReference type="NCBI Taxonomy" id="568900"/>
    <lineage>
        <taxon>Eukaryota</taxon>
        <taxon>Sar</taxon>
        <taxon>Stramenopiles</taxon>
        <taxon>Ochrophyta</taxon>
        <taxon>Bacillariophyta</taxon>
        <taxon>Bacillariophyceae</taxon>
        <taxon>Bacillariophycidae</taxon>
        <taxon>Naviculales</taxon>
        <taxon>Naviculaceae</taxon>
        <taxon>Seminavis</taxon>
    </lineage>
</organism>
<evidence type="ECO:0000256" key="1">
    <source>
        <dbReference type="SAM" id="MobiDB-lite"/>
    </source>
</evidence>
<keyword evidence="3" id="KW-1185">Reference proteome</keyword>
<accession>A0A9N8E4D5</accession>
<dbReference type="Proteomes" id="UP001153069">
    <property type="component" value="Unassembled WGS sequence"/>
</dbReference>
<evidence type="ECO:0000313" key="3">
    <source>
        <dbReference type="Proteomes" id="UP001153069"/>
    </source>
</evidence>
<name>A0A9N8E4D5_9STRA</name>
<feature type="region of interest" description="Disordered" evidence="1">
    <location>
        <begin position="28"/>
        <end position="116"/>
    </location>
</feature>
<dbReference type="AlphaFoldDB" id="A0A9N8E4D5"/>
<dbReference type="EMBL" id="CAICTM010000509">
    <property type="protein sequence ID" value="CAB9511940.1"/>
    <property type="molecule type" value="Genomic_DNA"/>
</dbReference>
<comment type="caution">
    <text evidence="2">The sequence shown here is derived from an EMBL/GenBank/DDBJ whole genome shotgun (WGS) entry which is preliminary data.</text>
</comment>
<protein>
    <submittedName>
        <fullName evidence="2">Uncharacterized protein</fullName>
    </submittedName>
</protein>
<gene>
    <name evidence="2" type="ORF">SEMRO_510_G157280.1</name>
</gene>
<sequence>MMMNSPRRNTVQVFQVDHGSVLEGIFSGSSPVYQQEDNNKPRLVMGNGKRGSLTSTSDHKKWTTNSPAAVFEESGSSKPRLMVGGNPRRASAPVSPKKKTNKLQQYLSKKKNGLPL</sequence>
<reference evidence="2" key="1">
    <citation type="submission" date="2020-06" db="EMBL/GenBank/DDBJ databases">
        <authorList>
            <consortium name="Plant Systems Biology data submission"/>
        </authorList>
    </citation>
    <scope>NUCLEOTIDE SEQUENCE</scope>
    <source>
        <strain evidence="2">D6</strain>
    </source>
</reference>
<proteinExistence type="predicted"/>